<keyword evidence="1" id="KW-0472">Membrane</keyword>
<keyword evidence="1" id="KW-0812">Transmembrane</keyword>
<feature type="transmembrane region" description="Helical" evidence="1">
    <location>
        <begin position="110"/>
        <end position="128"/>
    </location>
</feature>
<accession>A0A175RD80</accession>
<feature type="transmembrane region" description="Helical" evidence="1">
    <location>
        <begin position="345"/>
        <end position="366"/>
    </location>
</feature>
<dbReference type="Proteomes" id="UP000078272">
    <property type="component" value="Unassembled WGS sequence"/>
</dbReference>
<evidence type="ECO:0008006" key="4">
    <source>
        <dbReference type="Google" id="ProtNLM"/>
    </source>
</evidence>
<evidence type="ECO:0000313" key="2">
    <source>
        <dbReference type="EMBL" id="KTQ96818.1"/>
    </source>
</evidence>
<evidence type="ECO:0000313" key="3">
    <source>
        <dbReference type="Proteomes" id="UP000078272"/>
    </source>
</evidence>
<dbReference type="RefSeq" id="WP_058634334.1">
    <property type="nucleotide sequence ID" value="NZ_LDPZ01000013.1"/>
</dbReference>
<feature type="transmembrane region" description="Helical" evidence="1">
    <location>
        <begin position="12"/>
        <end position="32"/>
    </location>
</feature>
<feature type="transmembrane region" description="Helical" evidence="1">
    <location>
        <begin position="166"/>
        <end position="199"/>
    </location>
</feature>
<organism evidence="2 3">
    <name type="scientific">Aureimonas ureilytica</name>
    <dbReference type="NCBI Taxonomy" id="401562"/>
    <lineage>
        <taxon>Bacteria</taxon>
        <taxon>Pseudomonadati</taxon>
        <taxon>Pseudomonadota</taxon>
        <taxon>Alphaproteobacteria</taxon>
        <taxon>Hyphomicrobiales</taxon>
        <taxon>Aurantimonadaceae</taxon>
        <taxon>Aureimonas</taxon>
    </lineage>
</organism>
<evidence type="ECO:0000256" key="1">
    <source>
        <dbReference type="SAM" id="Phobius"/>
    </source>
</evidence>
<proteinExistence type="predicted"/>
<feature type="transmembrane region" description="Helical" evidence="1">
    <location>
        <begin position="85"/>
        <end position="104"/>
    </location>
</feature>
<feature type="transmembrane region" description="Helical" evidence="1">
    <location>
        <begin position="59"/>
        <end position="78"/>
    </location>
</feature>
<feature type="transmembrane region" description="Helical" evidence="1">
    <location>
        <begin position="206"/>
        <end position="233"/>
    </location>
</feature>
<comment type="caution">
    <text evidence="2">The sequence shown here is derived from an EMBL/GenBank/DDBJ whole genome shotgun (WGS) entry which is preliminary data.</text>
</comment>
<feature type="transmembrane region" description="Helical" evidence="1">
    <location>
        <begin position="253"/>
        <end position="274"/>
    </location>
</feature>
<protein>
    <recommendedName>
        <fullName evidence="4">Glycosyltransferase RgtA/B/C/D-like domain-containing protein</fullName>
    </recommendedName>
</protein>
<name>A0A175RD80_9HYPH</name>
<feature type="transmembrane region" description="Helical" evidence="1">
    <location>
        <begin position="295"/>
        <end position="316"/>
    </location>
</feature>
<reference evidence="2 3" key="1">
    <citation type="journal article" date="2016" name="Front. Microbiol.">
        <title>Genomic Resource of Rice Seed Associated Bacteria.</title>
        <authorList>
            <person name="Midha S."/>
            <person name="Bansal K."/>
            <person name="Sharma S."/>
            <person name="Kumar N."/>
            <person name="Patil P.P."/>
            <person name="Chaudhry V."/>
            <person name="Patil P.B."/>
        </authorList>
    </citation>
    <scope>NUCLEOTIDE SEQUENCE [LARGE SCALE GENOMIC DNA]</scope>
    <source>
        <strain evidence="2 3">NS226</strain>
    </source>
</reference>
<keyword evidence="1" id="KW-1133">Transmembrane helix</keyword>
<dbReference type="EMBL" id="LDPZ01000013">
    <property type="protein sequence ID" value="KTQ96818.1"/>
    <property type="molecule type" value="Genomic_DNA"/>
</dbReference>
<dbReference type="OrthoDB" id="7993201at2"/>
<dbReference type="AlphaFoldDB" id="A0A175RD80"/>
<dbReference type="PATRIC" id="fig|401562.3.peg.656"/>
<sequence>MGWLFQWGQLPLVLGVLAACALGLWLPLHLPLGPFNWDTVLYLDGGQRVLDGQIPSVDFFAPVGPLGYWLFAGGLALFPSPQPVLLAQWMLFAVTLPPLLPTLLRVRPALGWALLLPFLFFQLVPLNVEQYGLFPSFDGYGFYNRHVAQLLYVLVTVLLFERRAGLIVFAVAWCCTALFLLKITGFVTAGLICLLAFAAGRISLRAALVSAALFAAVLAGLDLTTGLVSHYIGDIVSLVKLNEGGLASRLLQAASLHFGTFGSGCALLLGLAIVEHNALRRGLSELVRRRDWMSLSAFFDQPIVWLGVLLACGIFFESQNTGDQAFIFLWPLLLRIFETPAARRLPILVLIGAVALPPFVGIAHRLSRALVGQMQYVDLDRPQLKILGQVDQRPELLDRAREGLDILRGNKSLYEAYAGVGLLPFYSLYADIDFQMTWLLATDDAVSAIKAFEAREGVRFETIMALNFVNPYPYLLDRHATRRIPIGADPTRAVPTPDADTIEAVRNTDLILYPTCPVTLANMRLREIYQAGLANHREVKLSDCWIGYVRTPHQLRP</sequence>
<gene>
    <name evidence="2" type="ORF">NS226_06820</name>
</gene>